<dbReference type="InterPro" id="IPR000182">
    <property type="entry name" value="GNAT_dom"/>
</dbReference>
<feature type="domain" description="N-acetyltransferase" evidence="3">
    <location>
        <begin position="3"/>
        <end position="166"/>
    </location>
</feature>
<proteinExistence type="predicted"/>
<keyword evidence="5" id="KW-1185">Reference proteome</keyword>
<dbReference type="Gene3D" id="3.40.630.30">
    <property type="match status" value="1"/>
</dbReference>
<dbReference type="PANTHER" id="PTHR43420">
    <property type="entry name" value="ACETYLTRANSFERASE"/>
    <property type="match status" value="1"/>
</dbReference>
<evidence type="ECO:0000313" key="4">
    <source>
        <dbReference type="EMBL" id="MEA5445601.1"/>
    </source>
</evidence>
<dbReference type="InterPro" id="IPR016181">
    <property type="entry name" value="Acyl_CoA_acyltransferase"/>
</dbReference>
<comment type="caution">
    <text evidence="4">The sequence shown here is derived from an EMBL/GenBank/DDBJ whole genome shotgun (WGS) entry which is preliminary data.</text>
</comment>
<dbReference type="RefSeq" id="WP_346051230.1">
    <property type="nucleotide sequence ID" value="NZ_JAYGII010000012.1"/>
</dbReference>
<dbReference type="PANTHER" id="PTHR43420:SF47">
    <property type="entry name" value="N-ACETYLTRANSFERASE DOMAIN-CONTAINING PROTEIN"/>
    <property type="match status" value="1"/>
</dbReference>
<evidence type="ECO:0000256" key="2">
    <source>
        <dbReference type="ARBA" id="ARBA00023315"/>
    </source>
</evidence>
<evidence type="ECO:0000256" key="1">
    <source>
        <dbReference type="ARBA" id="ARBA00022679"/>
    </source>
</evidence>
<gene>
    <name evidence="4" type="ORF">VCB98_07205</name>
</gene>
<keyword evidence="1" id="KW-0808">Transferase</keyword>
<sequence length="183" mass="20854">MVEIVKVSTETQIAAVARLAREIWVDHYAPIIGRAQVDYMLSNFQSEAAIARQLNEGQEYYLLRRDGQAAGYLALIAEPAEQRLKISKIYVDGRYRGQGLGRRLLAFTEEVCRERDLDMLWLTVNRDNLDSIRWYESMGFRNTGPVMFDIGGGYVMDDYRMEKQLSEPGTSHGARGSLLHGDE</sequence>
<dbReference type="InterPro" id="IPR050680">
    <property type="entry name" value="YpeA/RimI_acetyltransf"/>
</dbReference>
<dbReference type="Proteomes" id="UP001302316">
    <property type="component" value="Unassembled WGS sequence"/>
</dbReference>
<evidence type="ECO:0000313" key="5">
    <source>
        <dbReference type="Proteomes" id="UP001302316"/>
    </source>
</evidence>
<name>A0AAP6MMQ8_9GAMM</name>
<dbReference type="EMBL" id="JAYGII010000012">
    <property type="protein sequence ID" value="MEA5445601.1"/>
    <property type="molecule type" value="Genomic_DNA"/>
</dbReference>
<evidence type="ECO:0000259" key="3">
    <source>
        <dbReference type="PROSITE" id="PS51186"/>
    </source>
</evidence>
<dbReference type="SUPFAM" id="SSF55729">
    <property type="entry name" value="Acyl-CoA N-acyltransferases (Nat)"/>
    <property type="match status" value="1"/>
</dbReference>
<dbReference type="PROSITE" id="PS51186">
    <property type="entry name" value="GNAT"/>
    <property type="match status" value="1"/>
</dbReference>
<reference evidence="4 5" key="1">
    <citation type="submission" date="2023-12" db="EMBL/GenBank/DDBJ databases">
        <title>Whole-genome sequencing of halo(alkali)philic microorganisms from hypersaline lakes.</title>
        <authorList>
            <person name="Sorokin D.Y."/>
            <person name="Merkel A.Y."/>
            <person name="Messina E."/>
            <person name="Yakimov M."/>
        </authorList>
    </citation>
    <scope>NUCLEOTIDE SEQUENCE [LARGE SCALE GENOMIC DNA]</scope>
    <source>
        <strain evidence="4 5">AB-CW1</strain>
    </source>
</reference>
<dbReference type="CDD" id="cd04301">
    <property type="entry name" value="NAT_SF"/>
    <property type="match status" value="1"/>
</dbReference>
<accession>A0AAP6MMQ8</accession>
<dbReference type="GO" id="GO:0016747">
    <property type="term" value="F:acyltransferase activity, transferring groups other than amino-acyl groups"/>
    <property type="evidence" value="ECO:0007669"/>
    <property type="project" value="InterPro"/>
</dbReference>
<protein>
    <submittedName>
        <fullName evidence="4">GNAT family N-acetyltransferase</fullName>
    </submittedName>
</protein>
<keyword evidence="2" id="KW-0012">Acyltransferase</keyword>
<organism evidence="4 5">
    <name type="scientific">Natronospira elongata</name>
    <dbReference type="NCBI Taxonomy" id="3110268"/>
    <lineage>
        <taxon>Bacteria</taxon>
        <taxon>Pseudomonadati</taxon>
        <taxon>Pseudomonadota</taxon>
        <taxon>Gammaproteobacteria</taxon>
        <taxon>Natronospirales</taxon>
        <taxon>Natronospiraceae</taxon>
        <taxon>Natronospira</taxon>
    </lineage>
</organism>
<dbReference type="Pfam" id="PF00583">
    <property type="entry name" value="Acetyltransf_1"/>
    <property type="match status" value="1"/>
</dbReference>
<dbReference type="AlphaFoldDB" id="A0AAP6MMQ8"/>